<protein>
    <submittedName>
        <fullName evidence="1">Uncharacterized protein</fullName>
    </submittedName>
</protein>
<comment type="caution">
    <text evidence="1">The sequence shown here is derived from an EMBL/GenBank/DDBJ whole genome shotgun (WGS) entry which is preliminary data.</text>
</comment>
<gene>
    <name evidence="1" type="ORF">L2E82_48915</name>
</gene>
<evidence type="ECO:0000313" key="2">
    <source>
        <dbReference type="Proteomes" id="UP001055811"/>
    </source>
</evidence>
<evidence type="ECO:0000313" key="1">
    <source>
        <dbReference type="EMBL" id="KAI3690710.1"/>
    </source>
</evidence>
<dbReference type="Proteomes" id="UP001055811">
    <property type="component" value="Linkage Group LG09"/>
</dbReference>
<reference evidence="2" key="1">
    <citation type="journal article" date="2022" name="Mol. Ecol. Resour.">
        <title>The genomes of chicory, endive, great burdock and yacon provide insights into Asteraceae palaeo-polyploidization history and plant inulin production.</title>
        <authorList>
            <person name="Fan W."/>
            <person name="Wang S."/>
            <person name="Wang H."/>
            <person name="Wang A."/>
            <person name="Jiang F."/>
            <person name="Liu H."/>
            <person name="Zhao H."/>
            <person name="Xu D."/>
            <person name="Zhang Y."/>
        </authorList>
    </citation>
    <scope>NUCLEOTIDE SEQUENCE [LARGE SCALE GENOMIC DNA]</scope>
    <source>
        <strain evidence="2">cv. Punajuju</strain>
    </source>
</reference>
<proteinExistence type="predicted"/>
<sequence>MLLPTRRGQSGSDLGFASYGVEMNLCLQENYGSDLGFGLCLVTGFNLCCICRITEVPKIETAFQVDATTSIP</sequence>
<organism evidence="1 2">
    <name type="scientific">Cichorium intybus</name>
    <name type="common">Chicory</name>
    <dbReference type="NCBI Taxonomy" id="13427"/>
    <lineage>
        <taxon>Eukaryota</taxon>
        <taxon>Viridiplantae</taxon>
        <taxon>Streptophyta</taxon>
        <taxon>Embryophyta</taxon>
        <taxon>Tracheophyta</taxon>
        <taxon>Spermatophyta</taxon>
        <taxon>Magnoliopsida</taxon>
        <taxon>eudicotyledons</taxon>
        <taxon>Gunneridae</taxon>
        <taxon>Pentapetalae</taxon>
        <taxon>asterids</taxon>
        <taxon>campanulids</taxon>
        <taxon>Asterales</taxon>
        <taxon>Asteraceae</taxon>
        <taxon>Cichorioideae</taxon>
        <taxon>Cichorieae</taxon>
        <taxon>Cichoriinae</taxon>
        <taxon>Cichorium</taxon>
    </lineage>
</organism>
<name>A0ACB8YZ03_CICIN</name>
<keyword evidence="2" id="KW-1185">Reference proteome</keyword>
<accession>A0ACB8YZ03</accession>
<dbReference type="EMBL" id="CM042017">
    <property type="protein sequence ID" value="KAI3690710.1"/>
    <property type="molecule type" value="Genomic_DNA"/>
</dbReference>
<reference evidence="1 2" key="2">
    <citation type="journal article" date="2022" name="Mol. Ecol. Resour.">
        <title>The genomes of chicory, endive, great burdock and yacon provide insights into Asteraceae paleo-polyploidization history and plant inulin production.</title>
        <authorList>
            <person name="Fan W."/>
            <person name="Wang S."/>
            <person name="Wang H."/>
            <person name="Wang A."/>
            <person name="Jiang F."/>
            <person name="Liu H."/>
            <person name="Zhao H."/>
            <person name="Xu D."/>
            <person name="Zhang Y."/>
        </authorList>
    </citation>
    <scope>NUCLEOTIDE SEQUENCE [LARGE SCALE GENOMIC DNA]</scope>
    <source>
        <strain evidence="2">cv. Punajuju</strain>
        <tissue evidence="1">Leaves</tissue>
    </source>
</reference>